<reference evidence="2" key="1">
    <citation type="submission" date="2013-12" db="EMBL/GenBank/DDBJ databases">
        <title>A Varibaculum cambriense genome reconstructed from a premature infant gut community with otherwise low bacterial novelty that shifts toward anaerobic metabolism during the third week of life.</title>
        <authorList>
            <person name="Brown C.T."/>
            <person name="Sharon I."/>
            <person name="Thomas B.C."/>
            <person name="Castelle C.J."/>
            <person name="Morowitz M.J."/>
            <person name="Banfield J.F."/>
        </authorList>
    </citation>
    <scope>NUCLEOTIDE SEQUENCE</scope>
</reference>
<dbReference type="GO" id="GO:0030170">
    <property type="term" value="F:pyridoxal phosphate binding"/>
    <property type="evidence" value="ECO:0007669"/>
    <property type="project" value="InterPro"/>
</dbReference>
<dbReference type="Gene3D" id="3.40.640.10">
    <property type="entry name" value="Type I PLP-dependent aspartate aminotransferase-like (Major domain)"/>
    <property type="match status" value="1"/>
</dbReference>
<dbReference type="Pfam" id="PF00202">
    <property type="entry name" value="Aminotran_3"/>
    <property type="match status" value="1"/>
</dbReference>
<name>W1XRM8_9ZZZZ</name>
<comment type="caution">
    <text evidence="2">The sequence shown here is derived from an EMBL/GenBank/DDBJ whole genome shotgun (WGS) entry which is preliminary data.</text>
</comment>
<proteinExistence type="predicted"/>
<dbReference type="AlphaFoldDB" id="W1XRM8"/>
<accession>W1XRM8</accession>
<dbReference type="InterPro" id="IPR015424">
    <property type="entry name" value="PyrdxlP-dep_Trfase"/>
</dbReference>
<keyword evidence="2" id="KW-0032">Aminotransferase</keyword>
<protein>
    <submittedName>
        <fullName evidence="2">Adenosylmethionine-8-amino-7-oxononanoate aminotransferase</fullName>
    </submittedName>
</protein>
<gene>
    <name evidence="2" type="ORF">Q604_UNBC13389G0001</name>
</gene>
<keyword evidence="2" id="KW-0808">Transferase</keyword>
<sequence>FMGNPLACAAANASLAILESGDWQQQVADIEVQLREQLAPARNAEMVADVRVLGAIGVVETTRPVNMAALQ</sequence>
<dbReference type="InterPro" id="IPR015421">
    <property type="entry name" value="PyrdxlP-dep_Trfase_major"/>
</dbReference>
<dbReference type="SUPFAM" id="SSF53383">
    <property type="entry name" value="PLP-dependent transferases"/>
    <property type="match status" value="1"/>
</dbReference>
<feature type="non-terminal residue" evidence="2">
    <location>
        <position position="1"/>
    </location>
</feature>
<dbReference type="EMBL" id="AZMM01013389">
    <property type="protein sequence ID" value="ETJ32140.1"/>
    <property type="molecule type" value="Genomic_DNA"/>
</dbReference>
<organism evidence="2">
    <name type="scientific">human gut metagenome</name>
    <dbReference type="NCBI Taxonomy" id="408170"/>
    <lineage>
        <taxon>unclassified sequences</taxon>
        <taxon>metagenomes</taxon>
        <taxon>organismal metagenomes</taxon>
    </lineage>
</organism>
<keyword evidence="1" id="KW-0663">Pyridoxal phosphate</keyword>
<evidence type="ECO:0000256" key="1">
    <source>
        <dbReference type="ARBA" id="ARBA00022898"/>
    </source>
</evidence>
<feature type="non-terminal residue" evidence="2">
    <location>
        <position position="71"/>
    </location>
</feature>
<dbReference type="InterPro" id="IPR005814">
    <property type="entry name" value="Aminotrans_3"/>
</dbReference>
<dbReference type="GO" id="GO:0008483">
    <property type="term" value="F:transaminase activity"/>
    <property type="evidence" value="ECO:0007669"/>
    <property type="project" value="UniProtKB-KW"/>
</dbReference>
<dbReference type="InterPro" id="IPR015422">
    <property type="entry name" value="PyrdxlP-dep_Trfase_small"/>
</dbReference>
<dbReference type="Gene3D" id="3.90.1150.10">
    <property type="entry name" value="Aspartate Aminotransferase, domain 1"/>
    <property type="match status" value="1"/>
</dbReference>
<evidence type="ECO:0000313" key="2">
    <source>
        <dbReference type="EMBL" id="ETJ32140.1"/>
    </source>
</evidence>